<comment type="caution">
    <text evidence="2">The sequence shown here is derived from an EMBL/GenBank/DDBJ whole genome shotgun (WGS) entry which is preliminary data.</text>
</comment>
<feature type="domain" description="Beta-lactamase-related" evidence="1">
    <location>
        <begin position="25"/>
        <end position="353"/>
    </location>
</feature>
<evidence type="ECO:0000313" key="3">
    <source>
        <dbReference type="Proteomes" id="UP001176961"/>
    </source>
</evidence>
<dbReference type="InterPro" id="IPR001466">
    <property type="entry name" value="Beta-lactam-related"/>
</dbReference>
<dbReference type="PANTHER" id="PTHR43319:SF1">
    <property type="entry name" value="BETA-LACTAMASE-RELATED DOMAIN-CONTAINING PROTEIN"/>
    <property type="match status" value="1"/>
</dbReference>
<organism evidence="2 3">
    <name type="scientific">Cylicocyclus nassatus</name>
    <name type="common">Nematode worm</name>
    <dbReference type="NCBI Taxonomy" id="53992"/>
    <lineage>
        <taxon>Eukaryota</taxon>
        <taxon>Metazoa</taxon>
        <taxon>Ecdysozoa</taxon>
        <taxon>Nematoda</taxon>
        <taxon>Chromadorea</taxon>
        <taxon>Rhabditida</taxon>
        <taxon>Rhabditina</taxon>
        <taxon>Rhabditomorpha</taxon>
        <taxon>Strongyloidea</taxon>
        <taxon>Strongylidae</taxon>
        <taxon>Cylicocyclus</taxon>
    </lineage>
</organism>
<dbReference type="InterPro" id="IPR012338">
    <property type="entry name" value="Beta-lactam/transpept-like"/>
</dbReference>
<dbReference type="Pfam" id="PF00144">
    <property type="entry name" value="Beta-lactamase"/>
    <property type="match status" value="1"/>
</dbReference>
<dbReference type="AlphaFoldDB" id="A0AA36H7T2"/>
<accession>A0AA36H7T2</accession>
<evidence type="ECO:0000259" key="1">
    <source>
        <dbReference type="Pfam" id="PF00144"/>
    </source>
</evidence>
<dbReference type="Proteomes" id="UP001176961">
    <property type="component" value="Unassembled WGS sequence"/>
</dbReference>
<gene>
    <name evidence="2" type="ORF">CYNAS_LOCUS17275</name>
</gene>
<dbReference type="PANTHER" id="PTHR43319">
    <property type="entry name" value="BETA-LACTAMASE-RELATED"/>
    <property type="match status" value="1"/>
</dbReference>
<name>A0AA36H7T2_CYLNA</name>
<dbReference type="SUPFAM" id="SSF56601">
    <property type="entry name" value="beta-lactamase/transpeptidase-like"/>
    <property type="match status" value="1"/>
</dbReference>
<dbReference type="Gene3D" id="3.40.710.10">
    <property type="entry name" value="DD-peptidase/beta-lactamase superfamily"/>
    <property type="match status" value="1"/>
</dbReference>
<protein>
    <recommendedName>
        <fullName evidence="1">Beta-lactamase-related domain-containing protein</fullName>
    </recommendedName>
</protein>
<sequence length="382" mass="43424">MVHAVSTIGGRVLDPRFAEVEDVFRENFAMGLEAAGASFAAYHNGELVIDLWGGLANRDSGEPWTEDTMSVLFSTTKSLSATVLATIMDQEGISYDRKVADFWPEFAQNGKENITIQNVVLHQAGLPYTNQMVSRENFSDRRWMSSYFERATPVWKPGQQQGYHALTFGILVDQIVQRIDSKKRSLNDIFKDLTQKYDIQDLSIGLKSAQDNERVALTQYPGEMQIEAEGRRDPEALRRWNAGENEHNKRLYETWPWINTDDYNILENRLLPMPSNMGIGTARSLAQFHSLLAERKLLSDGFYKHFEQPVLENGYDCVLGYEESKGFGFQFTKNPKAGLESFFLVIWYLAPENSILDFAGKFSVKLSSVVLVDPLITLLDKF</sequence>
<dbReference type="EMBL" id="CATQJL010000316">
    <property type="protein sequence ID" value="CAJ0605292.1"/>
    <property type="molecule type" value="Genomic_DNA"/>
</dbReference>
<dbReference type="InterPro" id="IPR052907">
    <property type="entry name" value="Beta-lactamase/esterase"/>
</dbReference>
<evidence type="ECO:0000313" key="2">
    <source>
        <dbReference type="EMBL" id="CAJ0605292.1"/>
    </source>
</evidence>
<proteinExistence type="predicted"/>
<keyword evidence="3" id="KW-1185">Reference proteome</keyword>
<reference evidence="2" key="1">
    <citation type="submission" date="2023-07" db="EMBL/GenBank/DDBJ databases">
        <authorList>
            <consortium name="CYATHOMIX"/>
        </authorList>
    </citation>
    <scope>NUCLEOTIDE SEQUENCE</scope>
    <source>
        <strain evidence="2">N/A</strain>
    </source>
</reference>